<dbReference type="Gene3D" id="2.40.50.140">
    <property type="entry name" value="Nucleic acid-binding proteins"/>
    <property type="match status" value="1"/>
</dbReference>
<feature type="region of interest" description="Disordered" evidence="1">
    <location>
        <begin position="1718"/>
        <end position="1740"/>
    </location>
</feature>
<dbReference type="PANTHER" id="PTHR31640">
    <property type="entry name" value="TRANSMEMBRANE PROTEIN KIAA1109"/>
    <property type="match status" value="1"/>
</dbReference>
<feature type="region of interest" description="Disordered" evidence="1">
    <location>
        <begin position="2738"/>
        <end position="2759"/>
    </location>
</feature>
<feature type="compositionally biased region" description="Polar residues" evidence="1">
    <location>
        <begin position="4378"/>
        <end position="4394"/>
    </location>
</feature>
<feature type="compositionally biased region" description="Low complexity" evidence="1">
    <location>
        <begin position="3062"/>
        <end position="3076"/>
    </location>
</feature>
<dbReference type="InterPro" id="IPR012310">
    <property type="entry name" value="DNA_ligase_ATP-dep_cent"/>
</dbReference>
<proteinExistence type="predicted"/>
<feature type="compositionally biased region" description="Polar residues" evidence="1">
    <location>
        <begin position="1691"/>
        <end position="1705"/>
    </location>
</feature>
<feature type="region of interest" description="Disordered" evidence="1">
    <location>
        <begin position="2909"/>
        <end position="2935"/>
    </location>
</feature>
<dbReference type="InterPro" id="IPR012340">
    <property type="entry name" value="NA-bd_OB-fold"/>
</dbReference>
<feature type="compositionally biased region" description="Basic and acidic residues" evidence="1">
    <location>
        <begin position="1726"/>
        <end position="1736"/>
    </location>
</feature>
<feature type="domain" description="ATP-dependent DNA ligase family profile" evidence="2">
    <location>
        <begin position="141"/>
        <end position="218"/>
    </location>
</feature>
<feature type="region of interest" description="Disordered" evidence="1">
    <location>
        <begin position="3057"/>
        <end position="3076"/>
    </location>
</feature>
<dbReference type="Proteomes" id="UP000267029">
    <property type="component" value="Unassembled WGS sequence"/>
</dbReference>
<feature type="compositionally biased region" description="Polar residues" evidence="1">
    <location>
        <begin position="4942"/>
        <end position="4957"/>
    </location>
</feature>
<keyword evidence="4" id="KW-1185">Reference proteome</keyword>
<feature type="compositionally biased region" description="Pro residues" evidence="1">
    <location>
        <begin position="3946"/>
        <end position="3960"/>
    </location>
</feature>
<dbReference type="Pfam" id="PF25039">
    <property type="entry name" value="BLTP1_M"/>
    <property type="match status" value="3"/>
</dbReference>
<dbReference type="SUPFAM" id="SSF50249">
    <property type="entry name" value="Nucleic acid-binding proteins"/>
    <property type="match status" value="1"/>
</dbReference>
<feature type="region of interest" description="Disordered" evidence="1">
    <location>
        <begin position="4374"/>
        <end position="4394"/>
    </location>
</feature>
<dbReference type="STRING" id="53468.A0A158QVT3"/>
<feature type="region of interest" description="Disordered" evidence="1">
    <location>
        <begin position="4930"/>
        <end position="4996"/>
    </location>
</feature>
<feature type="region of interest" description="Disordered" evidence="1">
    <location>
        <begin position="4857"/>
        <end position="4910"/>
    </location>
</feature>
<dbReference type="GO" id="GO:0006281">
    <property type="term" value="P:DNA repair"/>
    <property type="evidence" value="ECO:0007669"/>
    <property type="project" value="InterPro"/>
</dbReference>
<dbReference type="Gene3D" id="3.30.470.30">
    <property type="entry name" value="DNA ligase/mRNA capping enzyme"/>
    <property type="match status" value="1"/>
</dbReference>
<dbReference type="InterPro" id="IPR056741">
    <property type="entry name" value="BLTP1_M"/>
</dbReference>
<feature type="region of interest" description="Disordered" evidence="1">
    <location>
        <begin position="1571"/>
        <end position="1608"/>
    </location>
</feature>
<dbReference type="InterPro" id="IPR056742">
    <property type="entry name" value="BLTP1_C"/>
</dbReference>
<sequence length="5829" mass="642788">MGISSILFCVHPNAPVIWESTQDLYTLCQRIAFIDPLVSSIVYSRVVTHEIHLFTAFKPMLCSRAGSVDEICTEYLSHVVDCILDGEMVAFNGFTGRFVTKAMGFDVKRLGVNSTSTIGATDALPCFIAFDVLYLNGRDIVMRYFETCLENGAEGLVAKATSAIYVPNGRAHSGWWKLKPGYVLGLCTDLDCLVVGAYLGPSNSPHRIFSSFLCAVFNDDERGGDEVRTELGNVLTPLPSFLTFCRVHAAEIMPSSSYAAGFTLRFPRVTTVREDKNWQDVITISEVRELIKNGGEGVKSFVFAGVEFCLCLSSEFSGRAPIFTKVDIENAILRRHGKLVQNPGPNTTYVSNLIEATIQGKARGKEGGLLEFVTSDRLKDEIFPRMIEDGTVMDSVNSNYMFFRRLSANEYTNFLKDSGFSCVRLPLCSTSFVFFGSQLFSPQLELLITDLRSLQATVNGSFWDASCLNLKKTGIVTHLIIDTTESASNANVQEFLKAVCESTGQLTTPVVATIDWLIGYVTRMVRNVMQHDDTLGWIWTKFELLFPVVKFNFEMSKLCFGNQLIPRAFVLTCQKAHGIYTQEDPTWQFDKYQHWASFEFQHLIGSFVPVSKYSGHYVVEEPPQGADVFHVFNLGRGKITYKQDQPGLVSLEPEQVQLRGSDISVLRTFPKWEMAISVEKDFLLAYGPWADRQREMLWKFFFPASYRSAEVTPPATVGQLRAAQKFTLDVSSSTTVQLDFWFTRRKNCSSKFSIHGGPDSTFKLSLPWVTGEDGSTTKLALSLTKGGVVTDCLWHDLLASSQLDVILRIHYPRVWNSLQTWTFDLDGKEAIFCMLFTQKAYFKAFVSFRMNRFNFDFELPFVDFLPTSVPIKFDIKASSASLCLSLPETSTLLYMLKELHENLKLADRNCKPLKSNPFQIIEETLPNPSGDAECTHHKRYWLQCWRARIAHIKIGYTYHPIPWVSEFWQFLPVDWSKAQSSHGPLNIDKVIAPRDPEESALGNLRPEGSRAHGPTESELIRANFDPSYLPADRVDVHVAIPSSQLLFYGALVRHILHVKEAYFGCYQTPITTENLKDYGLTEKGDGCAVPSSVRNQLGEPNAVVDPREYRPLGVRVSIAIHSLQAHLPMHTSSEIPLCPTAFLDCIGFEMDKGFYETKLQLLFSPVLLCVFDKCNAYRPPNASNLCTGRAQLTGFELRGHAMFSNRGLPLKAETVEYAWLFEITCGTLSGQITAPQLSSLVHCVSSLIFSAIDMENAILSRRSDELCQHALLPMECPFWLNKSPGAELCPTELELKYRLLRFNLDGVELAVVEAGTCLMVMLDAVRVARCNMHDVHSRDGISVFLPRVQFLQLIKPIEKAPTRPLTKEGISWGPFSQATSSSQPWLEAGSVGFGPVHIHSGISGLNHAYREPQLAFLRHHDATTHRLWFFWLSDDAVAPAIAAVRCGCYGNCAFFGPNASGKMLLDEVVTGIFSRRAVFVSNLKQNTPTSPVATNATVNPSSISPGADLTSERNLGVNFGESLLEPDQLLFQLHNHNICSDTSNGFALMRMEAVMADESVKFETTPTSRTCSFCSSDEEADSFSDGDSYESESSTIGVSIVSGEGGQNFDLRGRLRRHSSPRQAESHANQEPVSVAYFEKSLVANEEVGGTGVVDPQFLDDNLSITSLLDDLTIGPPPSPPPPPPPPRQAVSGTSATRASTNSVPLFTEAKVAHSNYRRGSTNSFHSDRGLSHTGDDSTLSGDEFTAKFVDLQGQLNRPITESSLLRTAYERHLNRYINNVDICPPLRLKRRWRVCRRFRNRLQDATNAGDGVNEGKESVSATPKCNCRIGIAKAPEFLCSATGFSFRSMIDATSGAMIAENPATCNALISDTNCIPSSFRISDLRPLLYPHCCNARLCESSTASVSRSSTTVSVIGPVDIFLTPLCAECIDRYITIMAAVLANSPPGSVIDELHFKCLLSAGRQGKVLFEEQLKQRQPRSVNVSRPQQPRPPQSSTKRPTSRSIFFDQFSENAVKFHKLSLDDGTTVMETPDETDAQCKRSGGADSPSIACGTKQPPPASTTARYHLAEENNLVGLLSLGRVNIGFMQIYAIEDVVTVDSLSLGLRDLTCVSLLTLAVDTVKVEVLNNKRILHYGVDHGELTPTPLNCATDVIARPPRGERALSEFNEERNDEDASTAASPLLSSPIRCDKAWSSVAQGLASVPCSLGQLPLGNVGATASSPVTPTPTPAKVVSATEVRHTERLVCNFSISRIHSQLRRLTRESSFTPEVLLTAIPFSASRVFFAFDSDQQCRVSARKSPPIGELYTGVHGQFPAASISPPPLSPHLGTAEPELPGHSAGWIMFESGMEELTLLFVQRKGYGDSLEDKSDQKTVKKQSTRVSANPSFEWDVEAGEESADNNMESGNNSAKEPSAKANGEKDSAEEMKNAFLLDLHVKTVWLNFPAPKHLPNKRRVEIIRSDWNFLSTVTPTVNAWIGPCNRLVYNSKHLVFLADRRILSVLACLMMETVNGEVPLPDFRKQLRFSSLEDEAFSAYSTWRTPDARRLRYDPSCQIFTALRRHLQALRKQYGEAYLTSCLDEWLRESVLPEKMMLLRGLFLILREWRVAVDVMMLPVTVPVSNRNQAVFLSKNREGIVDNEKVVFSPDMEERRPSGLTLRMFELMTRNAEWNTRKVSPLGDHQTLEVTDFVDDVDEVEEEGHSDVEDVNFDETLIHDPRIRCENSILRRFLQDAQHGIRQSESSANVLDANDSSPTQLSSRVVLCDPSRLGTTTENFVRNPQSSSLDVEPGTLFCGETQKVSESEKSDHRKNSLQRRSPITPEDVNQVNHLKGQFRFVDDAQRLFRPLLEAIGVNIKGVRRSTLMKKFGGLFAAEGMLDCFQVEICDSLDNPLQKIDSLPFKSSVGAKNVSTRSLKASTSPKGSLNNASAGSRSTYNIHNPSAQRALMCHRISTKVTLRDVVGFSKSDNFKSRLGDVELRSTTTKITAALHFDNISQHSNMPLFRLTHQFVTMIYCAQDAQKSADRRRNSASCNHTVDAKGSIADTAVSGSTLKSRPDYVRLSGQSQDSTTDSTAFQQSSSVADANVAFVGSAPTQVHQKEATSIDVHFDSSLNSSLRKLVETSVNFSENKGEEQGETYVPAPSSAVFQPNVGVGVHQSSIPGCWRRMLRYIDLYSTVPETKNITTKESAHKDEPAQQTAAATSRFSFMGGVGSGSHHDTVDLEAGVRRHSVLSTSHDSVAKREHQVALTSPWFKTSERTPMVVFITMRVRQMTVSAVLSEVNLTAAVRNIHGSFTKTDRVRGHSLFKETSSNFSLSGHFGDADVRLVEGIGKFAQEAAFMKTSRSHVLLSCARSSRHSEKNACSIGLGRVEVTVPHHPVRLHGMVQRQARHLSTTVSEFLQLPTNLAASSSSIGRRRTCTDGASAATLECTNRRAEAEGLRPIGKTGISEPPTVISMTAVARGLTVSVSLHPTLNAVYTVDPVYFLGQIGPRGYLDINVTKHMLRFESVRLPVIFPRAVCLRLPKILAFVARRQCPGGRCVLDSTAEPVVPCGLHSREGLYIDVRVSVGVFEQCLPSDMLNYIVVVVKLFMKEINEVIRKMAGEQQTWSSSASAAAATRSQPRSVYQQTQHSRRCSAFATTSDPTFEAPSASSIRSSILTRFSFRLKLGGIRLLATTANGAVKFETSEMHVELSNRVERTHTSWYTDSSSSFSARPYVCGPDASTPTPHRKKSEYWQPTRDSNLPPQAPSDTLSATNSESILIYAKIDRLSIELGHLDQDAFYKVWAPEFRTLAFFRTAIALRSLLAEEVNSATNQQLHRNPHPKASEEIGSRSGHAQSVPPRTGDVSDCGGAGSHSSAASGASSVVFTPVDEASGGQASHPVEQEAFLVYLRRPIIWAKPSAFDRAILIWMVYNSEFAKWNEHMQQLDTLSGVHAASPKGNKPRSAPPPHSTASPPPSSPSSMDNTTPGRSGSPPNRGHSREPTMQPVLNVEDLGICLPTNILQMSPQSMEVDSRTALVLTLEQSRISACVRGSLASEGEFTDFCLRFDDDFNVGSDDWKPDRGRSTITVKKEDHLVVMNSCVVPSGTFRVCWRAFESLRADERGRWLVKIHYQMRGLDVHMDDNIGRRLKALFDILTIMTSTDGEQQTVISGEGSANAVATYKQNSSTCEDATNAFPCRCDDPEYELQPSNLLDVELQHQQFSQYKRFKLSNLRKKTAITSSYSQCGLRRTGSLVSEERQHRQTNNILPTPTLLEDCGELVSAAGSPNASCLSASSRAGSIYFDADDPATGMLAADNQPSTPSHLLRGLPTLQIDKPSEYKTDTHSLRDDCPFDVENPAEEAALSVLYSEQDESQRPPTPPPRTNAFISSVRKPLQESQKTQPQTQLEEPSRSSLLFELDINIHVDSGKCGLHPRLPKVEEGCGNGCGSQTWPTSPGIGSPLSLQDDPFKAYLSRYKRHLSQDPLLKPTDISVFFLPALDVGLHYKSHTKYDLWNQQVHHVSSEEERKLEHKLEDRSFFNNAAATKIDATASLTEPEDRPMHDKGVPPAVLPLACTNGSPDVGRSADLYASISLIVHPGLLDFLEQALENLPVVMDSASDDAQSTQPKSSVQLNDVLVTSTRTFLVDVVVHLRMQPSTIRFLCLPSSQMQCLITLPSLNAVFSSERLAEGSLDGTREKPVGRLSLPVDMAENVALGDIVSASGLNMTIILNEFRMSVFHPYGGGIGGGLRASSDADGTSPGDSLTLKVRDIRLNISRTVQTNIVNHQQQAQQPSDGAASDVRTATATMNSYVTASSGANTISLHNIVRFSGVVDIGVAEFKCDTRRSLEILHIPKAWYRKSLARALFIGKDSRIPQSANSATAQRAGTTDDEDDNEVDDCDDDDDDSVSQDEGEVTRSSCTPPPVSEATNTLASWLQKGPRLRSKIRIGAGTAGAPIKPTISTSASMVNRRSATTPREGLNDSLTDRFVSNTTTLTPLVGPDDNGAGGGPSSTSRLSSVRVVSWQALPIFYAKIGHLDVRTYMGSAMGLTKLDVRNIFCDGRLYQDSSKRRQGSLGAGINLCHFTSEKGVVGGEFTLLDLDSRINFKEDPQCDPQHSAELLLRGFQLSIEYMNTNLVFLRLNQAEMYLNDEWRLREADHLSVGKTGVEKAKDIAISAPRKISASSPLVDAEDEATTPQRSAAIGAPPVYVMISGEINWDQLQVAIARTTTVDLVRSARKVREYFEEQLREGRNSWIGQGDYLLRPDSSTVCVAGNVGATPVDSLSLPTESGETLEGLEPATATAALGFSCTEENVDTLLQRHWQRPMLEAIQACLVHIGTQAPQVRRNILESTAPADENSVPPVLGGSLQLAGNTLALACFAGTFRSAPDWAVFDMQQPTICFETEAQREPRTRPSGATDLLTHKKSVAFVSEASDEMPESIDAVGGWLNVRQVLSFDLGHQLQYRPQTAYVLRVRRGREQNPVKLPTTPTISEWLEFMFKAVDNTVLSHVRGANPHYISDMVKLTDFSVDFGACLSSTMETPNGPIGAPTSHILPERSSTLIPIVTVNRPNPLKPPTEAEILFVLPSVSMRLTSDQRQTMAHPKISELFIFAQDLQQEKAAAAAEAAKQSKTKGTYFGTNFPEPSLSVDVGENETRGREDDGSSAKVHLSFQTDLHGVIQLGLLDVPWLPLLIRSYINEQMHDIENMAVPDPTYAVTPRTLELAKEGLLPGSCAAASTASTASPIVQDLRSYDVIHWNLSPECRWLLASNIAVPAFDMLLEKVGFQRARTTIPKWLQRGVLDHLDSAVACLVLASLRLTDEQRHERERKKKMDRKLQERRSLDYYY</sequence>
<feature type="compositionally biased region" description="Acidic residues" evidence="1">
    <location>
        <begin position="1576"/>
        <end position="1590"/>
    </location>
</feature>
<dbReference type="SUPFAM" id="SSF56091">
    <property type="entry name" value="DNA ligase/mRNA capping enzyme, catalytic domain"/>
    <property type="match status" value="1"/>
</dbReference>
<dbReference type="GO" id="GO:0003910">
    <property type="term" value="F:DNA ligase (ATP) activity"/>
    <property type="evidence" value="ECO:0007669"/>
    <property type="project" value="InterPro"/>
</dbReference>
<feature type="compositionally biased region" description="Pro residues" evidence="1">
    <location>
        <begin position="1675"/>
        <end position="1688"/>
    </location>
</feature>
<dbReference type="InterPro" id="IPR047104">
    <property type="entry name" value="BLTP1_N"/>
</dbReference>
<dbReference type="PROSITE" id="PS50160">
    <property type="entry name" value="DNA_LIGASE_A3"/>
    <property type="match status" value="1"/>
</dbReference>
<feature type="compositionally biased region" description="Polar residues" evidence="1">
    <location>
        <begin position="3739"/>
        <end position="3755"/>
    </location>
</feature>
<feature type="region of interest" description="Disordered" evidence="1">
    <location>
        <begin position="2034"/>
        <end position="2058"/>
    </location>
</feature>
<feature type="compositionally biased region" description="Acidic residues" evidence="1">
    <location>
        <begin position="4871"/>
        <end position="4895"/>
    </location>
</feature>
<feature type="compositionally biased region" description="Polar residues" evidence="1">
    <location>
        <begin position="4857"/>
        <end position="4869"/>
    </location>
</feature>
<dbReference type="SMART" id="SM01220">
    <property type="entry name" value="FSA_C"/>
    <property type="match status" value="1"/>
</dbReference>
<gene>
    <name evidence="3" type="ORF">MCOS_LOCUS8464</name>
</gene>
<dbReference type="EMBL" id="UXSR01005516">
    <property type="protein sequence ID" value="VDD82461.1"/>
    <property type="molecule type" value="Genomic_DNA"/>
</dbReference>
<dbReference type="Pfam" id="PF25040">
    <property type="entry name" value="BLTP1_C"/>
    <property type="match status" value="7"/>
</dbReference>
<evidence type="ECO:0000256" key="1">
    <source>
        <dbReference type="SAM" id="MobiDB-lite"/>
    </source>
</evidence>
<dbReference type="OrthoDB" id="10051416at2759"/>
<name>A0A158QVT3_MESCO</name>
<feature type="compositionally biased region" description="Basic and acidic residues" evidence="1">
    <location>
        <begin position="5636"/>
        <end position="5646"/>
    </location>
</feature>
<evidence type="ECO:0000313" key="4">
    <source>
        <dbReference type="Proteomes" id="UP000267029"/>
    </source>
</evidence>
<feature type="region of interest" description="Disordered" evidence="1">
    <location>
        <begin position="3814"/>
        <end position="3861"/>
    </location>
</feature>
<feature type="region of interest" description="Disordered" evidence="1">
    <location>
        <begin position="3706"/>
        <end position="3755"/>
    </location>
</feature>
<dbReference type="Pfam" id="PF20413">
    <property type="entry name" value="BLTP1_N"/>
    <property type="match status" value="2"/>
</dbReference>
<dbReference type="InterPro" id="IPR033616">
    <property type="entry name" value="BLTP1"/>
</dbReference>
<dbReference type="GO" id="GO:0006310">
    <property type="term" value="P:DNA recombination"/>
    <property type="evidence" value="ECO:0007669"/>
    <property type="project" value="InterPro"/>
</dbReference>
<organism evidence="3 4">
    <name type="scientific">Mesocestoides corti</name>
    <name type="common">Flatworm</name>
    <dbReference type="NCBI Taxonomy" id="53468"/>
    <lineage>
        <taxon>Eukaryota</taxon>
        <taxon>Metazoa</taxon>
        <taxon>Spiralia</taxon>
        <taxon>Lophotrochozoa</taxon>
        <taxon>Platyhelminthes</taxon>
        <taxon>Cestoda</taxon>
        <taxon>Eucestoda</taxon>
        <taxon>Cyclophyllidea</taxon>
        <taxon>Mesocestoididae</taxon>
        <taxon>Mesocestoides</taxon>
    </lineage>
</organism>
<feature type="region of interest" description="Disordered" evidence="1">
    <location>
        <begin position="1973"/>
        <end position="2002"/>
    </location>
</feature>
<feature type="compositionally biased region" description="Polar residues" evidence="1">
    <location>
        <begin position="2400"/>
        <end position="2411"/>
    </location>
</feature>
<protein>
    <recommendedName>
        <fullName evidence="2">ATP-dependent DNA ligase family profile domain-containing protein</fullName>
    </recommendedName>
</protein>
<feature type="region of interest" description="Disordered" evidence="1">
    <location>
        <begin position="1669"/>
        <end position="1705"/>
    </location>
</feature>
<feature type="region of interest" description="Disordered" evidence="1">
    <location>
        <begin position="3934"/>
        <end position="3985"/>
    </location>
</feature>
<feature type="compositionally biased region" description="Polar residues" evidence="1">
    <location>
        <begin position="3964"/>
        <end position="3975"/>
    </location>
</feature>
<feature type="region of interest" description="Disordered" evidence="1">
    <location>
        <begin position="5626"/>
        <end position="5647"/>
    </location>
</feature>
<feature type="compositionally biased region" description="Acidic residues" evidence="1">
    <location>
        <begin position="2390"/>
        <end position="2399"/>
    </location>
</feature>
<feature type="region of interest" description="Disordered" evidence="1">
    <location>
        <begin position="2364"/>
        <end position="2423"/>
    </location>
</feature>
<evidence type="ECO:0000313" key="3">
    <source>
        <dbReference type="EMBL" id="VDD82461.1"/>
    </source>
</evidence>
<dbReference type="GO" id="GO:0005524">
    <property type="term" value="F:ATP binding"/>
    <property type="evidence" value="ECO:0007669"/>
    <property type="project" value="InterPro"/>
</dbReference>
<accession>A0A158QVT3</accession>
<reference evidence="3 4" key="1">
    <citation type="submission" date="2018-10" db="EMBL/GenBank/DDBJ databases">
        <authorList>
            <consortium name="Pathogen Informatics"/>
        </authorList>
    </citation>
    <scope>NUCLEOTIDE SEQUENCE [LARGE SCALE GENOMIC DNA]</scope>
</reference>
<feature type="region of interest" description="Disordered" evidence="1">
    <location>
        <begin position="2797"/>
        <end position="2820"/>
    </location>
</feature>
<feature type="compositionally biased region" description="Basic and acidic residues" evidence="1">
    <location>
        <begin position="2799"/>
        <end position="2810"/>
    </location>
</feature>
<evidence type="ECO:0000259" key="2">
    <source>
        <dbReference type="PROSITE" id="PS50160"/>
    </source>
</evidence>
<dbReference type="PANTHER" id="PTHR31640:SF1">
    <property type="entry name" value="BRIDGE-LIKE LIPID TRANSFER PROTEIN FAMILY MEMBER 1"/>
    <property type="match status" value="1"/>
</dbReference>